<name>A0A0R1JKG6_9LACO</name>
<evidence type="ECO:0008006" key="3">
    <source>
        <dbReference type="Google" id="ProtNLM"/>
    </source>
</evidence>
<dbReference type="Pfam" id="PF08860">
    <property type="entry name" value="DUF1827"/>
    <property type="match status" value="1"/>
</dbReference>
<dbReference type="STRING" id="1291734.FD02_GL002052"/>
<sequence>MRLIDVTNSYPHLVSQQLAHTDTAYVKVYSLGSTTVVYTQAPTHDELLFTNETRNVKNVEIAFALEKLSGVNIKDVTVIHGDKLAEVSLTTTQRRAAE</sequence>
<dbReference type="InterPro" id="IPR038226">
    <property type="entry name" value="LMG18311-like_sf"/>
</dbReference>
<protein>
    <recommendedName>
        <fullName evidence="3">DUF1827 domain-containing protein</fullName>
    </recommendedName>
</protein>
<comment type="caution">
    <text evidence="1">The sequence shown here is derived from an EMBL/GenBank/DDBJ whole genome shotgun (WGS) entry which is preliminary data.</text>
</comment>
<dbReference type="Gene3D" id="3.40.1720.10">
    <property type="entry name" value="Streptococcus thermophilus LMG 18311 protein like"/>
    <property type="match status" value="1"/>
</dbReference>
<dbReference type="Proteomes" id="UP000051804">
    <property type="component" value="Unassembled WGS sequence"/>
</dbReference>
<dbReference type="InterPro" id="IPR014959">
    <property type="entry name" value="DUF1827"/>
</dbReference>
<evidence type="ECO:0000313" key="1">
    <source>
        <dbReference type="EMBL" id="KRK71807.1"/>
    </source>
</evidence>
<dbReference type="OrthoDB" id="2308827at2"/>
<organism evidence="1 2">
    <name type="scientific">Lacticaseibacillus nasuensis JCM 17158</name>
    <dbReference type="NCBI Taxonomy" id="1291734"/>
    <lineage>
        <taxon>Bacteria</taxon>
        <taxon>Bacillati</taxon>
        <taxon>Bacillota</taxon>
        <taxon>Bacilli</taxon>
        <taxon>Lactobacillales</taxon>
        <taxon>Lactobacillaceae</taxon>
        <taxon>Lacticaseibacillus</taxon>
    </lineage>
</organism>
<accession>A0A0R1JKG6</accession>
<dbReference type="AlphaFoldDB" id="A0A0R1JKG6"/>
<keyword evidence="2" id="KW-1185">Reference proteome</keyword>
<reference evidence="1 2" key="1">
    <citation type="journal article" date="2015" name="Genome Announc.">
        <title>Expanding the biotechnology potential of lactobacilli through comparative genomics of 213 strains and associated genera.</title>
        <authorList>
            <person name="Sun Z."/>
            <person name="Harris H.M."/>
            <person name="McCann A."/>
            <person name="Guo C."/>
            <person name="Argimon S."/>
            <person name="Zhang W."/>
            <person name="Yang X."/>
            <person name="Jeffery I.B."/>
            <person name="Cooney J.C."/>
            <person name="Kagawa T.F."/>
            <person name="Liu W."/>
            <person name="Song Y."/>
            <person name="Salvetti E."/>
            <person name="Wrobel A."/>
            <person name="Rasinkangas P."/>
            <person name="Parkhill J."/>
            <person name="Rea M.C."/>
            <person name="O'Sullivan O."/>
            <person name="Ritari J."/>
            <person name="Douillard F.P."/>
            <person name="Paul Ross R."/>
            <person name="Yang R."/>
            <person name="Briner A.E."/>
            <person name="Felis G.E."/>
            <person name="de Vos W.M."/>
            <person name="Barrangou R."/>
            <person name="Klaenhammer T.R."/>
            <person name="Caufield P.W."/>
            <person name="Cui Y."/>
            <person name="Zhang H."/>
            <person name="O'Toole P.W."/>
        </authorList>
    </citation>
    <scope>NUCLEOTIDE SEQUENCE [LARGE SCALE GENOMIC DNA]</scope>
    <source>
        <strain evidence="1 2">JCM 17158</strain>
    </source>
</reference>
<dbReference type="RefSeq" id="WP_054723062.1">
    <property type="nucleotide sequence ID" value="NZ_AZDJ01000026.1"/>
</dbReference>
<evidence type="ECO:0000313" key="2">
    <source>
        <dbReference type="Proteomes" id="UP000051804"/>
    </source>
</evidence>
<gene>
    <name evidence="1" type="ORF">FD02_GL002052</name>
</gene>
<proteinExistence type="predicted"/>
<dbReference type="PATRIC" id="fig|1291734.4.peg.2104"/>
<dbReference type="EMBL" id="AZDJ01000026">
    <property type="protein sequence ID" value="KRK71807.1"/>
    <property type="molecule type" value="Genomic_DNA"/>
</dbReference>